<feature type="signal peptide" evidence="1">
    <location>
        <begin position="1"/>
        <end position="26"/>
    </location>
</feature>
<protein>
    <submittedName>
        <fullName evidence="2">Uncharacterized protein</fullName>
    </submittedName>
</protein>
<dbReference type="SUPFAM" id="SSF89372">
    <property type="entry name" value="Fucose-specific lectin"/>
    <property type="match status" value="2"/>
</dbReference>
<proteinExistence type="predicted"/>
<sequence>MKTTKLVLPLVLAATAALGLMQAAQATPAPEGEVQLLTTDGNSGLAHTVRGFWGNWQQFGHIDGYNGVTAMASIYHFGEEHAFVQHDGGQLSHLVRHQDGNWDYQASTPAGDKLDGLSATDYQNHLTLVGLRGGNVQMTSQQDDGSWAPWTAVPSDGRSIRSVAVVNDGVELKVVELAADGKAVGEFERSEGNQWSKGNWQAANQDPGAVASEISAAYVAGQLQVAAVETRGGFTEVDHATMTDSGGWSIFRSLTYAIGVFYGNAVHVAVVPWVGALQLAYSTSDGRLYHTVRYENGNWQSWGDVEGAAGNITAGPLTMASATS</sequence>
<dbReference type="Proteomes" id="UP000585638">
    <property type="component" value="Unassembled WGS sequence"/>
</dbReference>
<keyword evidence="3" id="KW-1185">Reference proteome</keyword>
<dbReference type="Gene3D" id="2.120.10.70">
    <property type="entry name" value="Fucose-specific lectin"/>
    <property type="match status" value="1"/>
</dbReference>
<organism evidence="2 3">
    <name type="scientific">Kutzneria kofuensis</name>
    <dbReference type="NCBI Taxonomy" id="103725"/>
    <lineage>
        <taxon>Bacteria</taxon>
        <taxon>Bacillati</taxon>
        <taxon>Actinomycetota</taxon>
        <taxon>Actinomycetes</taxon>
        <taxon>Pseudonocardiales</taxon>
        <taxon>Pseudonocardiaceae</taxon>
        <taxon>Kutzneria</taxon>
    </lineage>
</organism>
<reference evidence="2 3" key="1">
    <citation type="submission" date="2020-08" db="EMBL/GenBank/DDBJ databases">
        <title>Sequencing the genomes of 1000 actinobacteria strains.</title>
        <authorList>
            <person name="Klenk H.-P."/>
        </authorList>
    </citation>
    <scope>NUCLEOTIDE SEQUENCE [LARGE SCALE GENOMIC DNA]</scope>
    <source>
        <strain evidence="2 3">DSM 43851</strain>
    </source>
</reference>
<gene>
    <name evidence="2" type="ORF">BJ998_002825</name>
</gene>
<comment type="caution">
    <text evidence="2">The sequence shown here is derived from an EMBL/GenBank/DDBJ whole genome shotgun (WGS) entry which is preliminary data.</text>
</comment>
<evidence type="ECO:0000313" key="3">
    <source>
        <dbReference type="Proteomes" id="UP000585638"/>
    </source>
</evidence>
<name>A0A7W9KFE8_9PSEU</name>
<dbReference type="RefSeq" id="WP_184861869.1">
    <property type="nucleotide sequence ID" value="NZ_BAAAWY010000095.1"/>
</dbReference>
<evidence type="ECO:0000256" key="1">
    <source>
        <dbReference type="SAM" id="SignalP"/>
    </source>
</evidence>
<dbReference type="EMBL" id="JACHIR010000001">
    <property type="protein sequence ID" value="MBB5891629.1"/>
    <property type="molecule type" value="Genomic_DNA"/>
</dbReference>
<keyword evidence="1" id="KW-0732">Signal</keyword>
<dbReference type="AlphaFoldDB" id="A0A7W9KFE8"/>
<evidence type="ECO:0000313" key="2">
    <source>
        <dbReference type="EMBL" id="MBB5891629.1"/>
    </source>
</evidence>
<accession>A0A7W9KFE8</accession>
<feature type="chain" id="PRO_5031177780" evidence="1">
    <location>
        <begin position="27"/>
        <end position="324"/>
    </location>
</feature>